<evidence type="ECO:0000256" key="4">
    <source>
        <dbReference type="ARBA" id="ARBA00022989"/>
    </source>
</evidence>
<feature type="transmembrane region" description="Helical" evidence="9">
    <location>
        <begin position="7"/>
        <end position="26"/>
    </location>
</feature>
<dbReference type="InterPro" id="IPR005170">
    <property type="entry name" value="Transptr-assoc_dom"/>
</dbReference>
<feature type="transmembrane region" description="Helical" evidence="9">
    <location>
        <begin position="62"/>
        <end position="86"/>
    </location>
</feature>
<dbReference type="InterPro" id="IPR036318">
    <property type="entry name" value="FAD-bd_PCMH-like_sf"/>
</dbReference>
<name>A0A3M0BMG9_9AQUI</name>
<evidence type="ECO:0000256" key="9">
    <source>
        <dbReference type="SAM" id="Phobius"/>
    </source>
</evidence>
<evidence type="ECO:0000256" key="8">
    <source>
        <dbReference type="PROSITE-ProRule" id="PRU01193"/>
    </source>
</evidence>
<dbReference type="SMART" id="SM01091">
    <property type="entry name" value="CorC_HlyC"/>
    <property type="match status" value="1"/>
</dbReference>
<evidence type="ECO:0000256" key="1">
    <source>
        <dbReference type="ARBA" id="ARBA00004141"/>
    </source>
</evidence>
<protein>
    <submittedName>
        <fullName evidence="12">CBS domain containing-hemolysin-like protein</fullName>
    </submittedName>
</protein>
<keyword evidence="3" id="KW-0677">Repeat</keyword>
<dbReference type="OrthoDB" id="9798188at2"/>
<evidence type="ECO:0000259" key="10">
    <source>
        <dbReference type="PROSITE" id="PS51371"/>
    </source>
</evidence>
<dbReference type="InterPro" id="IPR046342">
    <property type="entry name" value="CBS_dom_sf"/>
</dbReference>
<gene>
    <name evidence="12" type="ORF">CLV39_0360</name>
</gene>
<dbReference type="FunFam" id="3.10.580.10:FF:000002">
    <property type="entry name" value="Magnesium/cobalt efflux protein CorC"/>
    <property type="match status" value="1"/>
</dbReference>
<keyword evidence="6 8" id="KW-0472">Membrane</keyword>
<proteinExistence type="predicted"/>
<keyword evidence="13" id="KW-1185">Reference proteome</keyword>
<dbReference type="Proteomes" id="UP000280842">
    <property type="component" value="Unassembled WGS sequence"/>
</dbReference>
<dbReference type="PANTHER" id="PTHR22777:SF17">
    <property type="entry name" value="UPF0053 PROTEIN SLL0260"/>
    <property type="match status" value="1"/>
</dbReference>
<evidence type="ECO:0000256" key="5">
    <source>
        <dbReference type="ARBA" id="ARBA00023122"/>
    </source>
</evidence>
<keyword evidence="4 8" id="KW-1133">Transmembrane helix</keyword>
<dbReference type="SMART" id="SM00116">
    <property type="entry name" value="CBS"/>
    <property type="match status" value="2"/>
</dbReference>
<dbReference type="InterPro" id="IPR044751">
    <property type="entry name" value="Ion_transp-like_CBS"/>
</dbReference>
<dbReference type="InterPro" id="IPR016169">
    <property type="entry name" value="FAD-bd_PCMH_sub2"/>
</dbReference>
<dbReference type="Pfam" id="PF01595">
    <property type="entry name" value="CNNM"/>
    <property type="match status" value="1"/>
</dbReference>
<organism evidence="12 13">
    <name type="scientific">Hydrogenothermus marinus</name>
    <dbReference type="NCBI Taxonomy" id="133270"/>
    <lineage>
        <taxon>Bacteria</taxon>
        <taxon>Pseudomonadati</taxon>
        <taxon>Aquificota</taxon>
        <taxon>Aquificia</taxon>
        <taxon>Aquificales</taxon>
        <taxon>Hydrogenothermaceae</taxon>
        <taxon>Hydrogenothermus</taxon>
    </lineage>
</organism>
<dbReference type="CDD" id="cd04590">
    <property type="entry name" value="CBS_pair_CorC_HlyC_assoc"/>
    <property type="match status" value="1"/>
</dbReference>
<dbReference type="PROSITE" id="PS51846">
    <property type="entry name" value="CNNM"/>
    <property type="match status" value="1"/>
</dbReference>
<feature type="domain" description="CBS" evidence="10">
    <location>
        <begin position="209"/>
        <end position="270"/>
    </location>
</feature>
<feature type="transmembrane region" description="Helical" evidence="9">
    <location>
        <begin position="132"/>
        <end position="154"/>
    </location>
</feature>
<evidence type="ECO:0000256" key="3">
    <source>
        <dbReference type="ARBA" id="ARBA00022737"/>
    </source>
</evidence>
<evidence type="ECO:0000256" key="2">
    <source>
        <dbReference type="ARBA" id="ARBA00022692"/>
    </source>
</evidence>
<dbReference type="GO" id="GO:0050660">
    <property type="term" value="F:flavin adenine dinucleotide binding"/>
    <property type="evidence" value="ECO:0007669"/>
    <property type="project" value="InterPro"/>
</dbReference>
<evidence type="ECO:0000313" key="12">
    <source>
        <dbReference type="EMBL" id="RMA97736.1"/>
    </source>
</evidence>
<dbReference type="Pfam" id="PF00571">
    <property type="entry name" value="CBS"/>
    <property type="match status" value="2"/>
</dbReference>
<dbReference type="Pfam" id="PF03471">
    <property type="entry name" value="CorC_HlyC"/>
    <property type="match status" value="1"/>
</dbReference>
<dbReference type="Gene3D" id="3.10.580.10">
    <property type="entry name" value="CBS-domain"/>
    <property type="match status" value="1"/>
</dbReference>
<dbReference type="PANTHER" id="PTHR22777">
    <property type="entry name" value="HEMOLYSIN-RELATED"/>
    <property type="match status" value="1"/>
</dbReference>
<feature type="transmembrane region" description="Helical" evidence="9">
    <location>
        <begin position="93"/>
        <end position="112"/>
    </location>
</feature>
<dbReference type="Gene3D" id="3.30.465.10">
    <property type="match status" value="1"/>
</dbReference>
<keyword evidence="5 7" id="KW-0129">CBS domain</keyword>
<evidence type="ECO:0000256" key="6">
    <source>
        <dbReference type="ARBA" id="ARBA00023136"/>
    </source>
</evidence>
<feature type="domain" description="CBS" evidence="10">
    <location>
        <begin position="274"/>
        <end position="330"/>
    </location>
</feature>
<feature type="domain" description="CNNM transmembrane" evidence="11">
    <location>
        <begin position="2"/>
        <end position="190"/>
    </location>
</feature>
<dbReference type="SUPFAM" id="SSF56176">
    <property type="entry name" value="FAD-binding/transporter-associated domain-like"/>
    <property type="match status" value="1"/>
</dbReference>
<comment type="caution">
    <text evidence="12">The sequence shown here is derived from an EMBL/GenBank/DDBJ whole genome shotgun (WGS) entry which is preliminary data.</text>
</comment>
<dbReference type="GO" id="GO:0005886">
    <property type="term" value="C:plasma membrane"/>
    <property type="evidence" value="ECO:0007669"/>
    <property type="project" value="TreeGrafter"/>
</dbReference>
<dbReference type="InterPro" id="IPR002550">
    <property type="entry name" value="CNNM"/>
</dbReference>
<reference evidence="12 13" key="1">
    <citation type="submission" date="2018-10" db="EMBL/GenBank/DDBJ databases">
        <title>Genomic Encyclopedia of Archaeal and Bacterial Type Strains, Phase II (KMG-II): from individual species to whole genera.</title>
        <authorList>
            <person name="Goeker M."/>
        </authorList>
    </citation>
    <scope>NUCLEOTIDE SEQUENCE [LARGE SCALE GENOMIC DNA]</scope>
    <source>
        <strain evidence="12 13">VM1</strain>
    </source>
</reference>
<dbReference type="RefSeq" id="WP_121922505.1">
    <property type="nucleotide sequence ID" value="NZ_REFO01000010.1"/>
</dbReference>
<dbReference type="SUPFAM" id="SSF54631">
    <property type="entry name" value="CBS-domain pair"/>
    <property type="match status" value="1"/>
</dbReference>
<dbReference type="InterPro" id="IPR000644">
    <property type="entry name" value="CBS_dom"/>
</dbReference>
<accession>A0A3M0BMG9</accession>
<comment type="subcellular location">
    <subcellularLocation>
        <location evidence="1">Membrane</location>
        <topology evidence="1">Multi-pass membrane protein</topology>
    </subcellularLocation>
</comment>
<keyword evidence="2 8" id="KW-0812">Transmembrane</keyword>
<sequence>MFDSQFFTNFIIIFILLGLSAFFAGIESSFFSMDWLKIKRLAKTGNKSAKLADWLRSRPKELVITFLIGNELINITASAIATSLAIKYLGEKYVFVAVIVMTILILTFGEITPKTIGSYFPEKYALFASRPFYLFYIVATPFRFIFTKIATALLKKFGLELPIESHKISEEDLKTILAIGREQGIFTKEEEEIIEATLELDDTTVSEIMTPRRDIFALESGLTVKEVLEQTKDKDYSRIPIYKENLDNIIGILYLKDIIFLKFKGKENDVIDNYLRKPFFIPEFKPLISLLKEFEETKNHLAIVIDEHGTVVGLITFQDILEFLVGEIPEEYETEEMYIKEINKNKWEVSGRLDIETFREEIGIPLPEDYEYDTVAGFILDYLKKIPKEGEVFEYEGFRFTIKKVENNRIISVIVEKITTNENQEEVLND</sequence>
<evidence type="ECO:0000313" key="13">
    <source>
        <dbReference type="Proteomes" id="UP000280842"/>
    </source>
</evidence>
<dbReference type="PROSITE" id="PS51371">
    <property type="entry name" value="CBS"/>
    <property type="match status" value="2"/>
</dbReference>
<evidence type="ECO:0000259" key="11">
    <source>
        <dbReference type="PROSITE" id="PS51846"/>
    </source>
</evidence>
<dbReference type="AlphaFoldDB" id="A0A3M0BMG9"/>
<dbReference type="EMBL" id="REFO01000010">
    <property type="protein sequence ID" value="RMA97736.1"/>
    <property type="molecule type" value="Genomic_DNA"/>
</dbReference>
<evidence type="ECO:0000256" key="7">
    <source>
        <dbReference type="PROSITE-ProRule" id="PRU00703"/>
    </source>
</evidence>